<accession>G9WXH1</accession>
<dbReference type="InterPro" id="IPR012340">
    <property type="entry name" value="NA-bd_OB-fold"/>
</dbReference>
<gene>
    <name evidence="6" type="ORF">HMPREF9628_01384</name>
    <name evidence="5" type="ORF">HMPREF9629_00060</name>
</gene>
<dbReference type="HOGENOM" id="CLU_078758_6_1_9"/>
<dbReference type="EMBL" id="AFZE01000001">
    <property type="protein sequence ID" value="EHL16818.1"/>
    <property type="molecule type" value="Genomic_DNA"/>
</dbReference>
<accession>G9XBL7</accession>
<evidence type="ECO:0000256" key="2">
    <source>
        <dbReference type="HAMAP-Rule" id="MF_00984"/>
    </source>
</evidence>
<dbReference type="PANTHER" id="PTHR10302:SF27">
    <property type="entry name" value="SINGLE-STRANDED DNA-BINDING PROTEIN"/>
    <property type="match status" value="1"/>
</dbReference>
<dbReference type="InterPro" id="IPR011344">
    <property type="entry name" value="ssDNA-bd"/>
</dbReference>
<evidence type="ECO:0000313" key="7">
    <source>
        <dbReference type="Proteomes" id="UP000003379"/>
    </source>
</evidence>
<name>G9WXH1_9FIRM</name>
<evidence type="ECO:0000256" key="4">
    <source>
        <dbReference type="SAM" id="MobiDB-lite"/>
    </source>
</evidence>
<dbReference type="GO" id="GO:0009295">
    <property type="term" value="C:nucleoid"/>
    <property type="evidence" value="ECO:0007669"/>
    <property type="project" value="TreeGrafter"/>
</dbReference>
<feature type="region of interest" description="Disordered" evidence="4">
    <location>
        <begin position="108"/>
        <end position="153"/>
    </location>
</feature>
<dbReference type="HAMAP" id="MF_00984">
    <property type="entry name" value="SSB"/>
    <property type="match status" value="1"/>
</dbReference>
<dbReference type="PIRSF" id="PIRSF002070">
    <property type="entry name" value="SSB"/>
    <property type="match status" value="1"/>
</dbReference>
<dbReference type="SUPFAM" id="SSF50249">
    <property type="entry name" value="Nucleic acid-binding proteins"/>
    <property type="match status" value="1"/>
</dbReference>
<sequence length="153" mass="17120">MNTVIMIGRLTRDPELRYIASTGNAVTRFSIAVDRAFAAKDAEVTADFFNIVVWGKRAETCANYLAKGRMVAVRGRLQNNNYTDKNGVKQYSVEIIAEDVQFIDWGDKKTQTSSNNSMSSGNQATQSQKEDEFMPEGLDEEGYRALSDDEVPF</sequence>
<evidence type="ECO:0000313" key="5">
    <source>
        <dbReference type="EMBL" id="EHL16818.1"/>
    </source>
</evidence>
<reference evidence="5 8" key="1">
    <citation type="submission" date="2011-08" db="EMBL/GenBank/DDBJ databases">
        <title>The Genome Sequence of Eubacteriaceae bacterium ACC19a.</title>
        <authorList>
            <consortium name="The Broad Institute Genome Sequencing Platform"/>
            <person name="Earl A."/>
            <person name="Ward D."/>
            <person name="Feldgarden M."/>
            <person name="Gevers D."/>
            <person name="Sizova M."/>
            <person name="Hazen A."/>
            <person name="Epstein S."/>
            <person name="Young S.K."/>
            <person name="Zeng Q."/>
            <person name="Gargeya S."/>
            <person name="Fitzgerald M."/>
            <person name="Haas B."/>
            <person name="Abouelleil A."/>
            <person name="Alvarado L."/>
            <person name="Arachchi H.M."/>
            <person name="Berlin A."/>
            <person name="Brown A."/>
            <person name="Chapman S.B."/>
            <person name="Chen Z."/>
            <person name="Dunbar C."/>
            <person name="Freedman E."/>
            <person name="Gearin G."/>
            <person name="Gellesch M."/>
            <person name="Goldberg J."/>
            <person name="Griggs A."/>
            <person name="Gujja S."/>
            <person name="Heiman D."/>
            <person name="Howarth C."/>
            <person name="Larson L."/>
            <person name="Lui A."/>
            <person name="MacDonald P.J.P."/>
            <person name="Montmayeur A."/>
            <person name="Murphy C."/>
            <person name="Neiman D."/>
            <person name="Pearson M."/>
            <person name="Priest M."/>
            <person name="Roberts A."/>
            <person name="Saif S."/>
            <person name="Shea T."/>
            <person name="Shenoy N."/>
            <person name="Sisk P."/>
            <person name="Stolte C."/>
            <person name="Sykes S."/>
            <person name="Wortman J."/>
            <person name="Nusbaum C."/>
            <person name="Birren B."/>
        </authorList>
    </citation>
    <scope>NUCLEOTIDE SEQUENCE [LARGE SCALE GENOMIC DNA]</scope>
    <source>
        <strain evidence="5 8">ACC19a</strain>
    </source>
</reference>
<evidence type="ECO:0000313" key="6">
    <source>
        <dbReference type="EMBL" id="EHL19695.1"/>
    </source>
</evidence>
<comment type="caution">
    <text evidence="5">The sequence shown here is derived from an EMBL/GenBank/DDBJ whole genome shotgun (WGS) entry which is preliminary data.</text>
</comment>
<feature type="compositionally biased region" description="Polar residues" evidence="4">
    <location>
        <begin position="111"/>
        <end position="127"/>
    </location>
</feature>
<evidence type="ECO:0000313" key="8">
    <source>
        <dbReference type="Proteomes" id="UP000006437"/>
    </source>
</evidence>
<dbReference type="PATRIC" id="fig|796937.3.peg.62"/>
<dbReference type="RefSeq" id="WP_009524297.1">
    <property type="nucleotide sequence ID" value="NZ_JBQMYE010000056.1"/>
</dbReference>
<dbReference type="GO" id="GO:0003697">
    <property type="term" value="F:single-stranded DNA binding"/>
    <property type="evidence" value="ECO:0007669"/>
    <property type="project" value="UniProtKB-UniRule"/>
</dbReference>
<dbReference type="Proteomes" id="UP000006437">
    <property type="component" value="Unassembled WGS sequence"/>
</dbReference>
<dbReference type="STRING" id="796937.HMPREF9630_01602"/>
<dbReference type="InterPro" id="IPR000424">
    <property type="entry name" value="Primosome_PriB/ssb"/>
</dbReference>
<comment type="subunit">
    <text evidence="2">Homotetramer.</text>
</comment>
<dbReference type="GO" id="GO:0006260">
    <property type="term" value="P:DNA replication"/>
    <property type="evidence" value="ECO:0007669"/>
    <property type="project" value="InterPro"/>
</dbReference>
<dbReference type="PANTHER" id="PTHR10302">
    <property type="entry name" value="SINGLE-STRANDED DNA-BINDING PROTEIN"/>
    <property type="match status" value="1"/>
</dbReference>
<reference evidence="6 7" key="2">
    <citation type="submission" date="2011-08" db="EMBL/GenBank/DDBJ databases">
        <title>The Genome Sequence of Eubacteriaceae bacterium CM5.</title>
        <authorList>
            <consortium name="The Broad Institute Genome Sequencing Platform"/>
            <person name="Earl A."/>
            <person name="Ward D."/>
            <person name="Feldgarden M."/>
            <person name="Gevers D."/>
            <person name="Sizova M."/>
            <person name="Hazen A."/>
            <person name="Epstein S."/>
            <person name="Young S.K."/>
            <person name="Zeng Q."/>
            <person name="Gargeya S."/>
            <person name="Fitzgerald M."/>
            <person name="Haas B."/>
            <person name="Abouelleil A."/>
            <person name="Alvarado L."/>
            <person name="Arachchi H.M."/>
            <person name="Berlin A."/>
            <person name="Brown A."/>
            <person name="Chapman S.B."/>
            <person name="Chen Z."/>
            <person name="Dunbar C."/>
            <person name="Freedman E."/>
            <person name="Gearin G."/>
            <person name="Gellesch M."/>
            <person name="Goldberg J."/>
            <person name="Griggs A."/>
            <person name="Gujja S."/>
            <person name="Heiman D."/>
            <person name="Howarth C."/>
            <person name="Larson L."/>
            <person name="Lui A."/>
            <person name="MacDonald P.J.P."/>
            <person name="Montmayeur A."/>
            <person name="Murphy C."/>
            <person name="Neiman D."/>
            <person name="Pearson M."/>
            <person name="Priest M."/>
            <person name="Roberts A."/>
            <person name="Saif S."/>
            <person name="Shea T."/>
            <person name="Shenoy N."/>
            <person name="Sisk P."/>
            <person name="Stolte C."/>
            <person name="Sykes S."/>
            <person name="Wortman J."/>
            <person name="Nusbaum C."/>
            <person name="Birren B."/>
        </authorList>
    </citation>
    <scope>NUCLEOTIDE SEQUENCE [LARGE SCALE GENOMIC DNA]</scope>
    <source>
        <strain evidence="6 7">CM5</strain>
    </source>
</reference>
<evidence type="ECO:0000256" key="3">
    <source>
        <dbReference type="PIRNR" id="PIRNR002070"/>
    </source>
</evidence>
<dbReference type="NCBIfam" id="TIGR00621">
    <property type="entry name" value="ssb"/>
    <property type="match status" value="1"/>
</dbReference>
<dbReference type="CDD" id="cd04496">
    <property type="entry name" value="SSB_OBF"/>
    <property type="match status" value="1"/>
</dbReference>
<dbReference type="EMBL" id="AFZG01000016">
    <property type="protein sequence ID" value="EHL19695.1"/>
    <property type="molecule type" value="Genomic_DNA"/>
</dbReference>
<dbReference type="BioCyc" id="EBAC796937-HMP:GMGH-60-MONOMER"/>
<dbReference type="Proteomes" id="UP000003379">
    <property type="component" value="Unassembled WGS sequence"/>
</dbReference>
<organism evidence="5 8">
    <name type="scientific">Peptoanaerobacter stomatis</name>
    <dbReference type="NCBI Taxonomy" id="796937"/>
    <lineage>
        <taxon>Bacteria</taxon>
        <taxon>Bacillati</taxon>
        <taxon>Bacillota</taxon>
        <taxon>Clostridia</taxon>
        <taxon>Peptostreptococcales</taxon>
        <taxon>Filifactoraceae</taxon>
        <taxon>Peptoanaerobacter</taxon>
    </lineage>
</organism>
<dbReference type="PROSITE" id="PS50935">
    <property type="entry name" value="SSB"/>
    <property type="match status" value="1"/>
</dbReference>
<dbReference type="Gene3D" id="2.40.50.140">
    <property type="entry name" value="Nucleic acid-binding proteins"/>
    <property type="match status" value="1"/>
</dbReference>
<comment type="caution">
    <text evidence="2">Lacks conserved residue(s) required for the propagation of feature annotation.</text>
</comment>
<dbReference type="AlphaFoldDB" id="G9WXH1"/>
<proteinExistence type="inferred from homology"/>
<protein>
    <recommendedName>
        <fullName evidence="2 3">Single-stranded DNA-binding protein</fullName>
        <shortName evidence="2">SSB</shortName>
    </recommendedName>
</protein>
<dbReference type="Pfam" id="PF00436">
    <property type="entry name" value="SSB"/>
    <property type="match status" value="1"/>
</dbReference>
<keyword evidence="1 2" id="KW-0238">DNA-binding</keyword>
<evidence type="ECO:0000256" key="1">
    <source>
        <dbReference type="ARBA" id="ARBA00023125"/>
    </source>
</evidence>